<keyword evidence="10" id="KW-1185">Reference proteome</keyword>
<dbReference type="Gene3D" id="3.40.50.200">
    <property type="entry name" value="Peptidase S8/S53 domain"/>
    <property type="match status" value="1"/>
</dbReference>
<dbReference type="Pfam" id="PF00082">
    <property type="entry name" value="Peptidase_S8"/>
    <property type="match status" value="1"/>
</dbReference>
<feature type="signal peptide" evidence="7">
    <location>
        <begin position="1"/>
        <end position="19"/>
    </location>
</feature>
<dbReference type="FunFam" id="3.40.50.200:FF:000007">
    <property type="entry name" value="Subtilisin-like serine protease"/>
    <property type="match status" value="1"/>
</dbReference>
<protein>
    <submittedName>
        <fullName evidence="9">Peptidase S8/S53 domain-containing protein</fullName>
    </submittedName>
</protein>
<feature type="active site" description="Charge relay system" evidence="5">
    <location>
        <position position="357"/>
    </location>
</feature>
<proteinExistence type="inferred from homology"/>
<organism evidence="9 10">
    <name type="scientific">Massariosphaeria phaeospora</name>
    <dbReference type="NCBI Taxonomy" id="100035"/>
    <lineage>
        <taxon>Eukaryota</taxon>
        <taxon>Fungi</taxon>
        <taxon>Dikarya</taxon>
        <taxon>Ascomycota</taxon>
        <taxon>Pezizomycotina</taxon>
        <taxon>Dothideomycetes</taxon>
        <taxon>Pleosporomycetidae</taxon>
        <taxon>Pleosporales</taxon>
        <taxon>Pleosporales incertae sedis</taxon>
        <taxon>Massariosphaeria</taxon>
    </lineage>
</organism>
<dbReference type="InterPro" id="IPR034193">
    <property type="entry name" value="PCSK9_ProteinaseK-like"/>
</dbReference>
<dbReference type="InterPro" id="IPR050131">
    <property type="entry name" value="Peptidase_S8_subtilisin-like"/>
</dbReference>
<dbReference type="PANTHER" id="PTHR43806:SF11">
    <property type="entry name" value="CEREVISIN-RELATED"/>
    <property type="match status" value="1"/>
</dbReference>
<dbReference type="PROSITE" id="PS51892">
    <property type="entry name" value="SUBTILASE"/>
    <property type="match status" value="1"/>
</dbReference>
<evidence type="ECO:0000313" key="10">
    <source>
        <dbReference type="Proteomes" id="UP000481861"/>
    </source>
</evidence>
<dbReference type="InterPro" id="IPR000209">
    <property type="entry name" value="Peptidase_S8/S53_dom"/>
</dbReference>
<evidence type="ECO:0000256" key="2">
    <source>
        <dbReference type="ARBA" id="ARBA00022670"/>
    </source>
</evidence>
<dbReference type="GO" id="GO:0004252">
    <property type="term" value="F:serine-type endopeptidase activity"/>
    <property type="evidence" value="ECO:0007669"/>
    <property type="project" value="UniProtKB-UniRule"/>
</dbReference>
<evidence type="ECO:0000313" key="9">
    <source>
        <dbReference type="EMBL" id="KAF2869437.1"/>
    </source>
</evidence>
<feature type="active site" description="Charge relay system" evidence="5">
    <location>
        <position position="162"/>
    </location>
</feature>
<feature type="chain" id="PRO_5028995177" evidence="7">
    <location>
        <begin position="20"/>
        <end position="469"/>
    </location>
</feature>
<dbReference type="GO" id="GO:0006508">
    <property type="term" value="P:proteolysis"/>
    <property type="evidence" value="ECO:0007669"/>
    <property type="project" value="UniProtKB-KW"/>
</dbReference>
<evidence type="ECO:0000256" key="5">
    <source>
        <dbReference type="PROSITE-ProRule" id="PRU01240"/>
    </source>
</evidence>
<feature type="active site" description="Charge relay system" evidence="5">
    <location>
        <position position="192"/>
    </location>
</feature>
<dbReference type="Proteomes" id="UP000481861">
    <property type="component" value="Unassembled WGS sequence"/>
</dbReference>
<keyword evidence="4 5" id="KW-0720">Serine protease</keyword>
<comment type="caution">
    <text evidence="9">The sequence shown here is derived from an EMBL/GenBank/DDBJ whole genome shotgun (WGS) entry which is preliminary data.</text>
</comment>
<dbReference type="PRINTS" id="PR00723">
    <property type="entry name" value="SUBTILISIN"/>
</dbReference>
<dbReference type="PROSITE" id="PS00136">
    <property type="entry name" value="SUBTILASE_ASP"/>
    <property type="match status" value="1"/>
</dbReference>
<dbReference type="PROSITE" id="PS00137">
    <property type="entry name" value="SUBTILASE_HIS"/>
    <property type="match status" value="1"/>
</dbReference>
<dbReference type="InterPro" id="IPR036852">
    <property type="entry name" value="Peptidase_S8/S53_dom_sf"/>
</dbReference>
<dbReference type="EMBL" id="JAADJZ010000016">
    <property type="protein sequence ID" value="KAF2869437.1"/>
    <property type="molecule type" value="Genomic_DNA"/>
</dbReference>
<dbReference type="CDD" id="cd04077">
    <property type="entry name" value="Peptidases_S8_PCSK9_ProteinaseK_like"/>
    <property type="match status" value="1"/>
</dbReference>
<evidence type="ECO:0000256" key="4">
    <source>
        <dbReference type="ARBA" id="ARBA00022825"/>
    </source>
</evidence>
<dbReference type="InterPro" id="IPR023827">
    <property type="entry name" value="Peptidase_S8_Asp-AS"/>
</dbReference>
<dbReference type="InterPro" id="IPR015500">
    <property type="entry name" value="Peptidase_S8_subtilisin-rel"/>
</dbReference>
<keyword evidence="7" id="KW-0732">Signal</keyword>
<name>A0A7C8I2X0_9PLEO</name>
<dbReference type="InterPro" id="IPR022398">
    <property type="entry name" value="Peptidase_S8_His-AS"/>
</dbReference>
<reference evidence="9 10" key="1">
    <citation type="submission" date="2020-01" db="EMBL/GenBank/DDBJ databases">
        <authorList>
            <consortium name="DOE Joint Genome Institute"/>
            <person name="Haridas S."/>
            <person name="Albert R."/>
            <person name="Binder M."/>
            <person name="Bloem J."/>
            <person name="Labutti K."/>
            <person name="Salamov A."/>
            <person name="Andreopoulos B."/>
            <person name="Baker S.E."/>
            <person name="Barry K."/>
            <person name="Bills G."/>
            <person name="Bluhm B.H."/>
            <person name="Cannon C."/>
            <person name="Castanera R."/>
            <person name="Culley D.E."/>
            <person name="Daum C."/>
            <person name="Ezra D."/>
            <person name="Gonzalez J.B."/>
            <person name="Henrissat B."/>
            <person name="Kuo A."/>
            <person name="Liang C."/>
            <person name="Lipzen A."/>
            <person name="Lutzoni F."/>
            <person name="Magnuson J."/>
            <person name="Mondo S."/>
            <person name="Nolan M."/>
            <person name="Ohm R."/>
            <person name="Pangilinan J."/>
            <person name="Park H.-J.H."/>
            <person name="Ramirez L."/>
            <person name="Alfaro M."/>
            <person name="Sun H."/>
            <person name="Tritt A."/>
            <person name="Yoshinaga Y."/>
            <person name="Zwiers L.-H.L."/>
            <person name="Turgeon B.G."/>
            <person name="Goodwin S.B."/>
            <person name="Spatafora J.W."/>
            <person name="Crous P.W."/>
            <person name="Grigoriev I.V."/>
        </authorList>
    </citation>
    <scope>NUCLEOTIDE SEQUENCE [LARGE SCALE GENOMIC DNA]</scope>
    <source>
        <strain evidence="9 10">CBS 611.86</strain>
    </source>
</reference>
<sequence length="469" mass="48900">MKTTLAFAALLASWSTVIAAPHKNEGFIGLQSKNPGHNATEGKTYIAIAYKNETSMIPDILRKVGLSENDTSIVKVLHNTVFDTLIIQAGEHCHQAFIDMPEVAVVEEEAVVQSFVQRSGSPWGLQRISNEAGASGSAQGQEFTYTYENEKLGAGVDIYVIDSGVRTSHAVFTGRAQQGFTFSGAGGDGDGHGTHVAGTAAGAKFGVASGANIIAIKVLGDDGAGLSSDTVAGMNWVIKSHEKRKTQPGFVGSVMSMSWGLEGKSAVVDEVIMNAVNMGIHVSVAAGNDGKDACGATPSHNGGASSKVVTVGSTNIDNQISSFSNVGKCVDIYAPGEEIVSAWNLGDDVINFLSGTSMACPHVSGVMAYLMAEDPAGLGQNPEALKKKLLSTARKNAFTGNTGGSANLLLSNGANGGVAARLMKKWIARSEGAEEKRTVTGGPAAWAKDFVNDLDKRWNVHSTDSPLRL</sequence>
<evidence type="ECO:0000256" key="3">
    <source>
        <dbReference type="ARBA" id="ARBA00022801"/>
    </source>
</evidence>
<comment type="similarity">
    <text evidence="1 5 6">Belongs to the peptidase S8 family.</text>
</comment>
<dbReference type="OrthoDB" id="206201at2759"/>
<dbReference type="AlphaFoldDB" id="A0A7C8I2X0"/>
<evidence type="ECO:0000256" key="1">
    <source>
        <dbReference type="ARBA" id="ARBA00011073"/>
    </source>
</evidence>
<keyword evidence="3 5" id="KW-0378">Hydrolase</keyword>
<evidence type="ECO:0000256" key="6">
    <source>
        <dbReference type="RuleBase" id="RU003355"/>
    </source>
</evidence>
<dbReference type="SUPFAM" id="SSF52743">
    <property type="entry name" value="Subtilisin-like"/>
    <property type="match status" value="1"/>
</dbReference>
<evidence type="ECO:0000256" key="7">
    <source>
        <dbReference type="SAM" id="SignalP"/>
    </source>
</evidence>
<gene>
    <name evidence="9" type="ORF">BDV95DRAFT_99818</name>
</gene>
<keyword evidence="2 5" id="KW-0645">Protease</keyword>
<feature type="domain" description="Peptidase S8/S53" evidence="8">
    <location>
        <begin position="153"/>
        <end position="397"/>
    </location>
</feature>
<dbReference type="InterPro" id="IPR023828">
    <property type="entry name" value="Peptidase_S8_Ser-AS"/>
</dbReference>
<dbReference type="PROSITE" id="PS00138">
    <property type="entry name" value="SUBTILASE_SER"/>
    <property type="match status" value="1"/>
</dbReference>
<evidence type="ECO:0000259" key="8">
    <source>
        <dbReference type="Pfam" id="PF00082"/>
    </source>
</evidence>
<accession>A0A7C8I2X0</accession>
<dbReference type="PANTHER" id="PTHR43806">
    <property type="entry name" value="PEPTIDASE S8"/>
    <property type="match status" value="1"/>
</dbReference>